<evidence type="ECO:0000313" key="2">
    <source>
        <dbReference type="EMBL" id="QCP12352.1"/>
    </source>
</evidence>
<dbReference type="RefSeq" id="WP_137315188.1">
    <property type="nucleotide sequence ID" value="NZ_CP040017.1"/>
</dbReference>
<dbReference type="EMBL" id="JACHXS010000005">
    <property type="protein sequence ID" value="MBB3222114.1"/>
    <property type="molecule type" value="Genomic_DNA"/>
</dbReference>
<proteinExistence type="predicted"/>
<reference evidence="2 3" key="1">
    <citation type="submission" date="2019-05" db="EMBL/GenBank/DDBJ databases">
        <title>Draft Genome Sequences of Six Type Strains of the Genus Massilia.</title>
        <authorList>
            <person name="Miess H."/>
            <person name="Frediansyhah A."/>
            <person name="Gross H."/>
        </authorList>
    </citation>
    <scope>NUCLEOTIDE SEQUENCE [LARGE SCALE GENOMIC DNA]</scope>
    <source>
        <strain evidence="2 3">DSMZ 26121</strain>
    </source>
</reference>
<name>A0A4P8HUA6_9BURK</name>
<keyword evidence="3" id="KW-1185">Reference proteome</keyword>
<dbReference type="Pfam" id="PF18143">
    <property type="entry name" value="HAD_SAK_2"/>
    <property type="match status" value="1"/>
</dbReference>
<organism evidence="1 4">
    <name type="scientific">Pseudoduganella umbonata</name>
    <dbReference type="NCBI Taxonomy" id="864828"/>
    <lineage>
        <taxon>Bacteria</taxon>
        <taxon>Pseudomonadati</taxon>
        <taxon>Pseudomonadota</taxon>
        <taxon>Betaproteobacteria</taxon>
        <taxon>Burkholderiales</taxon>
        <taxon>Oxalobacteraceae</taxon>
        <taxon>Telluria group</taxon>
        <taxon>Pseudoduganella</taxon>
    </lineage>
</organism>
<dbReference type="EMBL" id="CP040017">
    <property type="protein sequence ID" value="QCP12352.1"/>
    <property type="molecule type" value="Genomic_DNA"/>
</dbReference>
<protein>
    <submittedName>
        <fullName evidence="1">Uncharacterized protein</fullName>
    </submittedName>
</protein>
<evidence type="ECO:0000313" key="4">
    <source>
        <dbReference type="Proteomes" id="UP000584325"/>
    </source>
</evidence>
<dbReference type="Proteomes" id="UP000584325">
    <property type="component" value="Unassembled WGS sequence"/>
</dbReference>
<sequence>MIEAVDYYGPRSGIAETPICFLDFDGVLHPDAAFKVAGRGIQLLAEGHQLFEWAGILEELLFPYPKIKIVLSTSWVPMRSFKYARSCLPSGLQSRVIGATYHSRAISRHEFALFTRGEQVRQYVVRHCLTRWCAIDDDCEGWPEHYLSRFVQTEDSTGISHEAVQNRLREIFASL</sequence>
<dbReference type="Proteomes" id="UP000298763">
    <property type="component" value="Chromosome"/>
</dbReference>
<evidence type="ECO:0000313" key="3">
    <source>
        <dbReference type="Proteomes" id="UP000298763"/>
    </source>
</evidence>
<evidence type="ECO:0000313" key="1">
    <source>
        <dbReference type="EMBL" id="MBB3222114.1"/>
    </source>
</evidence>
<accession>A0A4P8HUA6</accession>
<reference evidence="1 4" key="2">
    <citation type="submission" date="2020-08" db="EMBL/GenBank/DDBJ databases">
        <title>Genomic Encyclopedia of Type Strains, Phase III (KMG-III): the genomes of soil and plant-associated and newly described type strains.</title>
        <authorList>
            <person name="Whitman W."/>
        </authorList>
    </citation>
    <scope>NUCLEOTIDE SEQUENCE [LARGE SCALE GENOMIC DNA]</scope>
    <source>
        <strain evidence="1 4">CECT 7753</strain>
    </source>
</reference>
<dbReference type="AlphaFoldDB" id="A0A4P8HUA6"/>
<dbReference type="OrthoDB" id="8773450at2"/>
<gene>
    <name evidence="2" type="ORF">FCL38_19450</name>
    <name evidence="1" type="ORF">FHS02_002933</name>
</gene>